<dbReference type="RefSeq" id="WP_290320778.1">
    <property type="nucleotide sequence ID" value="NZ_JAUFPN010000299.1"/>
</dbReference>
<evidence type="ECO:0000313" key="2">
    <source>
        <dbReference type="EMBL" id="MDN3568669.1"/>
    </source>
</evidence>
<gene>
    <name evidence="2" type="ORF">QWZ14_30205</name>
</gene>
<feature type="region of interest" description="Disordered" evidence="1">
    <location>
        <begin position="19"/>
        <end position="42"/>
    </location>
</feature>
<evidence type="ECO:0000313" key="3">
    <source>
        <dbReference type="Proteomes" id="UP001529369"/>
    </source>
</evidence>
<proteinExistence type="predicted"/>
<dbReference type="PROSITE" id="PS51257">
    <property type="entry name" value="PROKAR_LIPOPROTEIN"/>
    <property type="match status" value="1"/>
</dbReference>
<organism evidence="2 3">
    <name type="scientific">Paeniroseomonas aquatica</name>
    <dbReference type="NCBI Taxonomy" id="373043"/>
    <lineage>
        <taxon>Bacteria</taxon>
        <taxon>Pseudomonadati</taxon>
        <taxon>Pseudomonadota</taxon>
        <taxon>Alphaproteobacteria</taxon>
        <taxon>Acetobacterales</taxon>
        <taxon>Acetobacteraceae</taxon>
        <taxon>Paeniroseomonas</taxon>
    </lineage>
</organism>
<evidence type="ECO:0000256" key="1">
    <source>
        <dbReference type="SAM" id="MobiDB-lite"/>
    </source>
</evidence>
<dbReference type="EMBL" id="JAUFPN010000299">
    <property type="protein sequence ID" value="MDN3568669.1"/>
    <property type="molecule type" value="Genomic_DNA"/>
</dbReference>
<comment type="caution">
    <text evidence="2">The sequence shown here is derived from an EMBL/GenBank/DDBJ whole genome shotgun (WGS) entry which is preliminary data.</text>
</comment>
<protein>
    <submittedName>
        <fullName evidence="2">Uncharacterized protein</fullName>
    </submittedName>
</protein>
<feature type="compositionally biased region" description="Polar residues" evidence="1">
    <location>
        <begin position="20"/>
        <end position="38"/>
    </location>
</feature>
<dbReference type="Proteomes" id="UP001529369">
    <property type="component" value="Unassembled WGS sequence"/>
</dbReference>
<name>A0ABT8AFY3_9PROT</name>
<reference evidence="3" key="1">
    <citation type="journal article" date="2019" name="Int. J. Syst. Evol. Microbiol.">
        <title>The Global Catalogue of Microorganisms (GCM) 10K type strain sequencing project: providing services to taxonomists for standard genome sequencing and annotation.</title>
        <authorList>
            <consortium name="The Broad Institute Genomics Platform"/>
            <consortium name="The Broad Institute Genome Sequencing Center for Infectious Disease"/>
            <person name="Wu L."/>
            <person name="Ma J."/>
        </authorList>
    </citation>
    <scope>NUCLEOTIDE SEQUENCE [LARGE SCALE GENOMIC DNA]</scope>
    <source>
        <strain evidence="3">CECT 7131</strain>
    </source>
</reference>
<keyword evidence="3" id="KW-1185">Reference proteome</keyword>
<sequence length="81" mass="8928">MQNKIIMLVALMAVTGCADSKTSVPSRTPNPTTAQQTRDQLDPARGRLKLQGEQWIAPEIQTGPDTKWVARTYRAAHSPII</sequence>
<accession>A0ABT8AFY3</accession>